<proteinExistence type="predicted"/>
<evidence type="ECO:0000256" key="1">
    <source>
        <dbReference type="SAM" id="Phobius"/>
    </source>
</evidence>
<feature type="transmembrane region" description="Helical" evidence="1">
    <location>
        <begin position="12"/>
        <end position="30"/>
    </location>
</feature>
<dbReference type="RefSeq" id="WP_377316500.1">
    <property type="nucleotide sequence ID" value="NZ_JBHSNF010000001.1"/>
</dbReference>
<name>A0ABW0QHV3_9GAMM</name>
<keyword evidence="1" id="KW-0812">Transmembrane</keyword>
<reference evidence="3" key="1">
    <citation type="journal article" date="2019" name="Int. J. Syst. Evol. Microbiol.">
        <title>The Global Catalogue of Microorganisms (GCM) 10K type strain sequencing project: providing services to taxonomists for standard genome sequencing and annotation.</title>
        <authorList>
            <consortium name="The Broad Institute Genomics Platform"/>
            <consortium name="The Broad Institute Genome Sequencing Center for Infectious Disease"/>
            <person name="Wu L."/>
            <person name="Ma J."/>
        </authorList>
    </citation>
    <scope>NUCLEOTIDE SEQUENCE [LARGE SCALE GENOMIC DNA]</scope>
    <source>
        <strain evidence="3">CGMCC 1.16619</strain>
    </source>
</reference>
<comment type="caution">
    <text evidence="2">The sequence shown here is derived from an EMBL/GenBank/DDBJ whole genome shotgun (WGS) entry which is preliminary data.</text>
</comment>
<evidence type="ECO:0000313" key="2">
    <source>
        <dbReference type="EMBL" id="MFC5524368.1"/>
    </source>
</evidence>
<sequence length="737" mass="81049">MRTLPAPLRRLLWLSGVLYVLYLLAGNSFINSPLARTAVNRNPRVFHAQWDWAWTLWPGQIGVQQLQLRGQARKLLWSARGDSAQGRVMLWPLFRRELRFGVVRATTVKLDVQMAAADLKPPAFRPDAWRVTVDHLTTFSLRQLRVGELVADSDGRAASWIGFTHQLRGGASEVFPSRLEMPAARVRYAGQELLHDAHVELRIAMDSFTYEQPAGWRKIERTDLRVIMAGTTPTIALGASRAGALAVSSAPLGGHLSADFSLHHGVLAPGGTLQWNAPVAITDADGSQQRRRGQLDLAVQPDGVMMHARIRPLDGSRGAKTAHRLEADLRVATRRWLPDQSAGQLLHLLSGTADWRWHFASLRWLTPLTSSRPWLQLDGAGDIDGQLHVDAGTLLPGSHVEVPTVDLAAGVLDNVFAGNAHAQARVVAAAVGANTLVGLTVDRFTLAPRSAPGQAYLRGQALQVDMRTSATLAELGRDFLARLHFADAEVPDLRAYNRYLPGKSLSFLGGHGRMSTDFRIDENGDVSAGRMQMSSPDARLALGVSRLSGDLKMDTRLDRASRSGHAFDLKDFTLGLDGVRVEGSRAPPWWARITLQDARLDWDQPMRMQGAATIEMKDVSLLLSLFADRSAFPKWIANVINDGNATAHVRIEAQRGDFILDHLVASNRRVDLFAHLRIRDGKPSGDLYARWGVLGLAVALTDGQRKFHLLHAGRWYRAQPDLLPAEAGSSPQRATPH</sequence>
<dbReference type="Proteomes" id="UP001596114">
    <property type="component" value="Unassembled WGS sequence"/>
</dbReference>
<evidence type="ECO:0000313" key="3">
    <source>
        <dbReference type="Proteomes" id="UP001596114"/>
    </source>
</evidence>
<protein>
    <recommendedName>
        <fullName evidence="4">DUF3971 domain-containing protein</fullName>
    </recommendedName>
</protein>
<keyword evidence="3" id="KW-1185">Reference proteome</keyword>
<organism evidence="2 3">
    <name type="scientific">Rhodanobacter ginsengisoli</name>
    <dbReference type="NCBI Taxonomy" id="418646"/>
    <lineage>
        <taxon>Bacteria</taxon>
        <taxon>Pseudomonadati</taxon>
        <taxon>Pseudomonadota</taxon>
        <taxon>Gammaproteobacteria</taxon>
        <taxon>Lysobacterales</taxon>
        <taxon>Rhodanobacteraceae</taxon>
        <taxon>Rhodanobacter</taxon>
    </lineage>
</organism>
<gene>
    <name evidence="2" type="ORF">ACFPPA_01300</name>
</gene>
<keyword evidence="1" id="KW-1133">Transmembrane helix</keyword>
<keyword evidence="1" id="KW-0472">Membrane</keyword>
<dbReference type="EMBL" id="JBHSNF010000001">
    <property type="protein sequence ID" value="MFC5524368.1"/>
    <property type="molecule type" value="Genomic_DNA"/>
</dbReference>
<accession>A0ABW0QHV3</accession>
<evidence type="ECO:0008006" key="4">
    <source>
        <dbReference type="Google" id="ProtNLM"/>
    </source>
</evidence>